<gene>
    <name evidence="1" type="ORF">C8E87_2687</name>
</gene>
<organism evidence="1 2">
    <name type="scientific">Paractinoplanes brasiliensis</name>
    <dbReference type="NCBI Taxonomy" id="52695"/>
    <lineage>
        <taxon>Bacteria</taxon>
        <taxon>Bacillati</taxon>
        <taxon>Actinomycetota</taxon>
        <taxon>Actinomycetes</taxon>
        <taxon>Micromonosporales</taxon>
        <taxon>Micromonosporaceae</taxon>
        <taxon>Paractinoplanes</taxon>
    </lineage>
</organism>
<dbReference type="AlphaFoldDB" id="A0A4R6JWD6"/>
<name>A0A4R6JWD6_9ACTN</name>
<reference evidence="1 2" key="1">
    <citation type="submission" date="2019-03" db="EMBL/GenBank/DDBJ databases">
        <title>Sequencing the genomes of 1000 actinobacteria strains.</title>
        <authorList>
            <person name="Klenk H.-P."/>
        </authorList>
    </citation>
    <scope>NUCLEOTIDE SEQUENCE [LARGE SCALE GENOMIC DNA]</scope>
    <source>
        <strain evidence="1 2">DSM 43805</strain>
    </source>
</reference>
<sequence>MTAVGLDDVERLRRLGYTPRAKAKSDGYRMAALSSVGMSILLA</sequence>
<protein>
    <submittedName>
        <fullName evidence="1">Uncharacterized protein</fullName>
    </submittedName>
</protein>
<dbReference type="Proteomes" id="UP000294901">
    <property type="component" value="Unassembled WGS sequence"/>
</dbReference>
<comment type="caution">
    <text evidence="1">The sequence shown here is derived from an EMBL/GenBank/DDBJ whole genome shotgun (WGS) entry which is preliminary data.</text>
</comment>
<dbReference type="EMBL" id="SNWR01000001">
    <property type="protein sequence ID" value="TDO39015.1"/>
    <property type="molecule type" value="Genomic_DNA"/>
</dbReference>
<accession>A0A4R6JWD6</accession>
<evidence type="ECO:0000313" key="1">
    <source>
        <dbReference type="EMBL" id="TDO39015.1"/>
    </source>
</evidence>
<evidence type="ECO:0000313" key="2">
    <source>
        <dbReference type="Proteomes" id="UP000294901"/>
    </source>
</evidence>
<keyword evidence="2" id="KW-1185">Reference proteome</keyword>
<proteinExistence type="predicted"/>